<dbReference type="Proteomes" id="UP001058074">
    <property type="component" value="Unassembled WGS sequence"/>
</dbReference>
<comment type="caution">
    <text evidence="1">The sequence shown here is derived from an EMBL/GenBank/DDBJ whole genome shotgun (WGS) entry which is preliminary data.</text>
</comment>
<sequence length="204" mass="23582">MNTIFRQNQLYTFLLYCNDTYLNKEVLDCGAGGNIPPLAIFSEQGYKTYGIDISSDQISRAKKFEEKNNLNLAIKQGDMRSLPFKDGSISFIYSYNSIFHMRKEEIRKVIKEIHRVLPLGGLAFINFASTNDWRSTIGECVGQGEYLQEENGQKILHSYFAENEAEKYFEGFKIIYKENRIREGYANAETKITLGFIDYIVEKI</sequence>
<dbReference type="EMBL" id="BROD01000001">
    <property type="protein sequence ID" value="GKX66400.1"/>
    <property type="molecule type" value="Genomic_DNA"/>
</dbReference>
<proteinExistence type="predicted"/>
<accession>A0ACB5RBA7</accession>
<gene>
    <name evidence="1" type="ORF">rsdtw13_16580</name>
</gene>
<keyword evidence="2" id="KW-1185">Reference proteome</keyword>
<name>A0ACB5RBA7_9CLOT</name>
<evidence type="ECO:0000313" key="1">
    <source>
        <dbReference type="EMBL" id="GKX66400.1"/>
    </source>
</evidence>
<evidence type="ECO:0000313" key="2">
    <source>
        <dbReference type="Proteomes" id="UP001058074"/>
    </source>
</evidence>
<keyword evidence="1" id="KW-0489">Methyltransferase</keyword>
<protein>
    <submittedName>
        <fullName evidence="1">S-adenosylmethionine-dependent methyltransferase</fullName>
    </submittedName>
</protein>
<reference evidence="1" key="1">
    <citation type="journal article" date="2025" name="Int. J. Syst. Evol. Microbiol.">
        <title>Inconstantimicrobium mannanitabidum sp. nov., a novel member of the family Clostridiaceae isolated from anoxic soil under the treatment of reductive soil disinfestation.</title>
        <authorList>
            <person name="Ueki A."/>
            <person name="Tonouchi A."/>
            <person name="Honma S."/>
            <person name="Kaku N."/>
            <person name="Ueki K."/>
        </authorList>
    </citation>
    <scope>NUCLEOTIDE SEQUENCE</scope>
    <source>
        <strain evidence="1">TW13</strain>
    </source>
</reference>
<keyword evidence="1" id="KW-0808">Transferase</keyword>
<organism evidence="1 2">
    <name type="scientific">Inconstantimicrobium mannanitabidum</name>
    <dbReference type="NCBI Taxonomy" id="1604901"/>
    <lineage>
        <taxon>Bacteria</taxon>
        <taxon>Bacillati</taxon>
        <taxon>Bacillota</taxon>
        <taxon>Clostridia</taxon>
        <taxon>Eubacteriales</taxon>
        <taxon>Clostridiaceae</taxon>
        <taxon>Inconstantimicrobium</taxon>
    </lineage>
</organism>